<dbReference type="SUPFAM" id="SSF51735">
    <property type="entry name" value="NAD(P)-binding Rossmann-fold domains"/>
    <property type="match status" value="1"/>
</dbReference>
<protein>
    <submittedName>
        <fullName evidence="3">SDR family oxidoreductase</fullName>
    </submittedName>
</protein>
<dbReference type="Gene3D" id="3.40.50.720">
    <property type="entry name" value="NAD(P)-binding Rossmann-like Domain"/>
    <property type="match status" value="1"/>
</dbReference>
<dbReference type="PRINTS" id="PR00081">
    <property type="entry name" value="GDHRDH"/>
</dbReference>
<gene>
    <name evidence="3" type="ORF">ACFQZS_15155</name>
</gene>
<keyword evidence="2" id="KW-0560">Oxidoreductase</keyword>
<comment type="similarity">
    <text evidence="1">Belongs to the short-chain dehydrogenases/reductases (SDR) family.</text>
</comment>
<dbReference type="EMBL" id="JBHTHU010000020">
    <property type="protein sequence ID" value="MFD0751488.1"/>
    <property type="molecule type" value="Genomic_DNA"/>
</dbReference>
<dbReference type="InterPro" id="IPR002347">
    <property type="entry name" value="SDR_fam"/>
</dbReference>
<sequence>MLINSTTTTLKKKVLITGASRGLGLAISKILANDYHLILHATTPESFTETIPGSDILCADLSDAEQLTEFCKQLKKQHGSDLYGVINNAGVTFDTSIIYQQEKNIDAMLNINLRAPIMICKTVMKLFSVNGGGVIINMSSVVGESGNAFQAVYAATKAGLVAFSKSLAQEAAAFGEDHNIRVLCVSPGFIDTDMTANIPAEMKEKYLNMIPAKRLGKPDDVAQTICFLLSEKASYINGTNIHINGGLF</sequence>
<evidence type="ECO:0000313" key="4">
    <source>
        <dbReference type="Proteomes" id="UP001596958"/>
    </source>
</evidence>
<dbReference type="PANTHER" id="PTHR42760">
    <property type="entry name" value="SHORT-CHAIN DEHYDROGENASES/REDUCTASES FAMILY MEMBER"/>
    <property type="match status" value="1"/>
</dbReference>
<dbReference type="PANTHER" id="PTHR42760:SF133">
    <property type="entry name" value="3-OXOACYL-[ACYL-CARRIER-PROTEIN] REDUCTASE"/>
    <property type="match status" value="1"/>
</dbReference>
<dbReference type="Proteomes" id="UP001596958">
    <property type="component" value="Unassembled WGS sequence"/>
</dbReference>
<organism evidence="3 4">
    <name type="scientific">Mucilaginibacter calamicampi</name>
    <dbReference type="NCBI Taxonomy" id="1302352"/>
    <lineage>
        <taxon>Bacteria</taxon>
        <taxon>Pseudomonadati</taxon>
        <taxon>Bacteroidota</taxon>
        <taxon>Sphingobacteriia</taxon>
        <taxon>Sphingobacteriales</taxon>
        <taxon>Sphingobacteriaceae</taxon>
        <taxon>Mucilaginibacter</taxon>
    </lineage>
</organism>
<reference evidence="4" key="1">
    <citation type="journal article" date="2019" name="Int. J. Syst. Evol. Microbiol.">
        <title>The Global Catalogue of Microorganisms (GCM) 10K type strain sequencing project: providing services to taxonomists for standard genome sequencing and annotation.</title>
        <authorList>
            <consortium name="The Broad Institute Genomics Platform"/>
            <consortium name="The Broad Institute Genome Sequencing Center for Infectious Disease"/>
            <person name="Wu L."/>
            <person name="Ma J."/>
        </authorList>
    </citation>
    <scope>NUCLEOTIDE SEQUENCE [LARGE SCALE GENOMIC DNA]</scope>
    <source>
        <strain evidence="4">CCUG 63418</strain>
    </source>
</reference>
<accession>A0ABW2Z1X0</accession>
<dbReference type="Pfam" id="PF13561">
    <property type="entry name" value="adh_short_C2"/>
    <property type="match status" value="1"/>
</dbReference>
<dbReference type="PROSITE" id="PS00061">
    <property type="entry name" value="ADH_SHORT"/>
    <property type="match status" value="1"/>
</dbReference>
<evidence type="ECO:0000313" key="3">
    <source>
        <dbReference type="EMBL" id="MFD0751488.1"/>
    </source>
</evidence>
<keyword evidence="4" id="KW-1185">Reference proteome</keyword>
<dbReference type="PRINTS" id="PR00080">
    <property type="entry name" value="SDRFAMILY"/>
</dbReference>
<name>A0ABW2Z1X0_9SPHI</name>
<dbReference type="InterPro" id="IPR020904">
    <property type="entry name" value="Sc_DH/Rdtase_CS"/>
</dbReference>
<proteinExistence type="inferred from homology"/>
<evidence type="ECO:0000256" key="2">
    <source>
        <dbReference type="ARBA" id="ARBA00023002"/>
    </source>
</evidence>
<evidence type="ECO:0000256" key="1">
    <source>
        <dbReference type="ARBA" id="ARBA00006484"/>
    </source>
</evidence>
<comment type="caution">
    <text evidence="3">The sequence shown here is derived from an EMBL/GenBank/DDBJ whole genome shotgun (WGS) entry which is preliminary data.</text>
</comment>
<dbReference type="InterPro" id="IPR036291">
    <property type="entry name" value="NAD(P)-bd_dom_sf"/>
</dbReference>